<reference evidence="2" key="1">
    <citation type="submission" date="2019-01" db="EMBL/GenBank/DDBJ databases">
        <title>Cytophagaceae bacterium strain CAR-16.</title>
        <authorList>
            <person name="Chen W.-M."/>
        </authorList>
    </citation>
    <scope>NUCLEOTIDE SEQUENCE [LARGE SCALE GENOMIC DNA]</scope>
    <source>
        <strain evidence="2">CHR27</strain>
    </source>
</reference>
<sequence>MGKQNTANAAEPGFTESVQLATAAVSAAKKAARAKVTSAKTMATDKVQAAKETVSAFDWKKQAEEVTAQAGKMARDTATTAKTKTSSAMDGLAKLITETAQTVDSKLGPQYGDYARQAANAVAGAAKSLDSKDVDQLLGEARNFVRKSPAVAIGAAAIAGYVLMRLARGSSEED</sequence>
<dbReference type="EMBL" id="SBKP01000011">
    <property type="protein sequence ID" value="RXR27719.1"/>
    <property type="molecule type" value="Genomic_DNA"/>
</dbReference>
<name>A0A4Q1KFC6_9SPHN</name>
<evidence type="ECO:0000313" key="1">
    <source>
        <dbReference type="EMBL" id="RXR27719.1"/>
    </source>
</evidence>
<protein>
    <recommendedName>
        <fullName evidence="3">DUF883 family protein</fullName>
    </recommendedName>
</protein>
<comment type="caution">
    <text evidence="1">The sequence shown here is derived from an EMBL/GenBank/DDBJ whole genome shotgun (WGS) entry which is preliminary data.</text>
</comment>
<keyword evidence="2" id="KW-1185">Reference proteome</keyword>
<evidence type="ECO:0008006" key="3">
    <source>
        <dbReference type="Google" id="ProtNLM"/>
    </source>
</evidence>
<dbReference type="OrthoDB" id="7426580at2"/>
<gene>
    <name evidence="1" type="ORF">EQG66_11255</name>
</gene>
<evidence type="ECO:0000313" key="2">
    <source>
        <dbReference type="Proteomes" id="UP000290958"/>
    </source>
</evidence>
<dbReference type="AlphaFoldDB" id="A0A4Q1KFC6"/>
<organism evidence="1 2">
    <name type="scientific">Sphingobium fluviale</name>
    <dbReference type="NCBI Taxonomy" id="2506423"/>
    <lineage>
        <taxon>Bacteria</taxon>
        <taxon>Pseudomonadati</taxon>
        <taxon>Pseudomonadota</taxon>
        <taxon>Alphaproteobacteria</taxon>
        <taxon>Sphingomonadales</taxon>
        <taxon>Sphingomonadaceae</taxon>
        <taxon>Sphingobium</taxon>
    </lineage>
</organism>
<proteinExistence type="predicted"/>
<accession>A0A4Q1KFC6</accession>
<dbReference type="Proteomes" id="UP000290958">
    <property type="component" value="Unassembled WGS sequence"/>
</dbReference>